<dbReference type="EMBL" id="ASJR01000014">
    <property type="protein sequence ID" value="ERP31391.1"/>
    <property type="molecule type" value="Genomic_DNA"/>
</dbReference>
<evidence type="ECO:0000313" key="2">
    <source>
        <dbReference type="EMBL" id="ERP31391.1"/>
    </source>
</evidence>
<evidence type="ECO:0000313" key="3">
    <source>
        <dbReference type="Proteomes" id="UP000017148"/>
    </source>
</evidence>
<gene>
    <name evidence="2" type="ORF">CALK_1740</name>
</gene>
<reference evidence="2 3" key="1">
    <citation type="journal article" date="2013" name="Environ. Microbiol.">
        <title>Genome analysis of Chitinivibrio alkaliphilus gen. nov., sp. nov., a novel extremely haloalkaliphilic anaerobic chitinolytic bacterium from the candidate phylum Termite Group 3.</title>
        <authorList>
            <person name="Sorokin D.Y."/>
            <person name="Gumerov V.M."/>
            <person name="Rakitin A.L."/>
            <person name="Beletsky A.V."/>
            <person name="Damste J.S."/>
            <person name="Muyzer G."/>
            <person name="Mardanov A.V."/>
            <person name="Ravin N.V."/>
        </authorList>
    </citation>
    <scope>NUCLEOTIDE SEQUENCE [LARGE SCALE GENOMIC DNA]</scope>
    <source>
        <strain evidence="2 3">ACht1</strain>
    </source>
</reference>
<evidence type="ECO:0000259" key="1">
    <source>
        <dbReference type="Pfam" id="PF10686"/>
    </source>
</evidence>
<organism evidence="2 3">
    <name type="scientific">Chitinivibrio alkaliphilus ACht1</name>
    <dbReference type="NCBI Taxonomy" id="1313304"/>
    <lineage>
        <taxon>Bacteria</taxon>
        <taxon>Pseudomonadati</taxon>
        <taxon>Fibrobacterota</taxon>
        <taxon>Chitinivibrionia</taxon>
        <taxon>Chitinivibrionales</taxon>
        <taxon>Chitinivibrionaceae</taxon>
        <taxon>Chitinivibrio</taxon>
    </lineage>
</organism>
<feature type="domain" description="YspA cpYpsA-related SLOG" evidence="1">
    <location>
        <begin position="1"/>
        <end position="62"/>
    </location>
</feature>
<keyword evidence="3" id="KW-1185">Reference proteome</keyword>
<dbReference type="STRING" id="1313304.CALK_1740"/>
<name>U7D753_9BACT</name>
<dbReference type="RefSeq" id="WP_022637176.1">
    <property type="nucleotide sequence ID" value="NZ_ASJR01000014.1"/>
</dbReference>
<dbReference type="AlphaFoldDB" id="U7D753"/>
<protein>
    <submittedName>
        <fullName evidence="2">Putative GTP-binding protein</fullName>
    </submittedName>
</protein>
<dbReference type="OrthoDB" id="572639at2"/>
<dbReference type="InterPro" id="IPR019627">
    <property type="entry name" value="YAcAr"/>
</dbReference>
<accession>U7D753</accession>
<dbReference type="Gene3D" id="3.40.50.450">
    <property type="match status" value="1"/>
</dbReference>
<comment type="caution">
    <text evidence="2">The sequence shown here is derived from an EMBL/GenBank/DDBJ whole genome shotgun (WGS) entry which is preliminary data.</text>
</comment>
<sequence>MKVAVIGSRSFSTYEIMAKHLSTYAISEIVSGGARGADTLAEQYAACKNIPLKRFLPDWRRYGRAAGIRRNCDIINYADQVIAFWDGNSRGTKHSITYAQGQGKKIFIVRVGGKVLPEPIPKESYEHSKERGCNEYV</sequence>
<dbReference type="eggNOG" id="COG0758">
    <property type="taxonomic scope" value="Bacteria"/>
</dbReference>
<proteinExistence type="predicted"/>
<dbReference type="Pfam" id="PF10686">
    <property type="entry name" value="YAcAr"/>
    <property type="match status" value="1"/>
</dbReference>
<dbReference type="Proteomes" id="UP000017148">
    <property type="component" value="Unassembled WGS sequence"/>
</dbReference>